<feature type="domain" description="Outer membrane lipoprotein BamD-like" evidence="5">
    <location>
        <begin position="220"/>
        <end position="307"/>
    </location>
</feature>
<dbReference type="EMBL" id="PCRK01000035">
    <property type="protein sequence ID" value="PIP19635.1"/>
    <property type="molecule type" value="Genomic_DNA"/>
</dbReference>
<keyword evidence="3" id="KW-0998">Cell outer membrane</keyword>
<keyword evidence="1" id="KW-0732">Signal</keyword>
<evidence type="ECO:0000256" key="3">
    <source>
        <dbReference type="ARBA" id="ARBA00023237"/>
    </source>
</evidence>
<evidence type="ECO:0000259" key="5">
    <source>
        <dbReference type="Pfam" id="PF13525"/>
    </source>
</evidence>
<organism evidence="6 7">
    <name type="scientific">Candidatus Sherwoodlollariibacterium unditelluris</name>
    <dbReference type="NCBI Taxonomy" id="1974757"/>
    <lineage>
        <taxon>Bacteria</taxon>
        <taxon>Pseudomonadati</taxon>
        <taxon>Candidatus Omnitrophota</taxon>
        <taxon>Candidatus Sherwoodlollariibacterium</taxon>
    </lineage>
</organism>
<dbReference type="Gene3D" id="1.25.40.10">
    <property type="entry name" value="Tetratricopeptide repeat domain"/>
    <property type="match status" value="2"/>
</dbReference>
<dbReference type="Proteomes" id="UP000231292">
    <property type="component" value="Unassembled WGS sequence"/>
</dbReference>
<accession>A0A2G9YK72</accession>
<evidence type="ECO:0000256" key="1">
    <source>
        <dbReference type="ARBA" id="ARBA00022729"/>
    </source>
</evidence>
<dbReference type="Pfam" id="PF13525">
    <property type="entry name" value="YfiO"/>
    <property type="match status" value="1"/>
</dbReference>
<dbReference type="InterPro" id="IPR017689">
    <property type="entry name" value="BamD"/>
</dbReference>
<dbReference type="InterPro" id="IPR039565">
    <property type="entry name" value="BamD-like"/>
</dbReference>
<keyword evidence="4" id="KW-0802">TPR repeat</keyword>
<proteinExistence type="predicted"/>
<evidence type="ECO:0000313" key="6">
    <source>
        <dbReference type="EMBL" id="PIP19635.1"/>
    </source>
</evidence>
<dbReference type="InterPro" id="IPR019734">
    <property type="entry name" value="TPR_rpt"/>
</dbReference>
<dbReference type="SMART" id="SM00028">
    <property type="entry name" value="TPR"/>
    <property type="match status" value="4"/>
</dbReference>
<name>A0A2G9YK72_9BACT</name>
<dbReference type="Pfam" id="PF13174">
    <property type="entry name" value="TPR_6"/>
    <property type="match status" value="1"/>
</dbReference>
<dbReference type="InterPro" id="IPR011990">
    <property type="entry name" value="TPR-like_helical_dom_sf"/>
</dbReference>
<dbReference type="AlphaFoldDB" id="A0A2G9YK72"/>
<dbReference type="PROSITE" id="PS50005">
    <property type="entry name" value="TPR"/>
    <property type="match status" value="1"/>
</dbReference>
<evidence type="ECO:0000313" key="7">
    <source>
        <dbReference type="Proteomes" id="UP000231292"/>
    </source>
</evidence>
<sequence>MRRIFLIFFIIFTLSVSSAYPFWIWTPKTRKWVNPKNVAKDSPKAQFEYALTFYNEKELGDALREFKKLLKEYPKSFEASESQYYLGLIEETRENLYEAYQAYQKVIDKYPFSERIKEIIEKEYNIAEKFMSGQKRKALGMALPVENPAIEIFSKVVDNSTYGPLAPKAQYKLGLVLKGLERYYEAEDAFNKVISNYPDSEWVGPAKFQIASCRSAVSRSSDYDQGATQEAKQKFEEFVKEHPDAVLSQEAESNIAKLKEKEAEASFNTARFYEKQKAYKAAKIYYDNCVNNYPESAWAAKGLERLRIMEKNK</sequence>
<protein>
    <recommendedName>
        <fullName evidence="5">Outer membrane lipoprotein BamD-like domain-containing protein</fullName>
    </recommendedName>
</protein>
<dbReference type="SUPFAM" id="SSF48452">
    <property type="entry name" value="TPR-like"/>
    <property type="match status" value="1"/>
</dbReference>
<evidence type="ECO:0000256" key="4">
    <source>
        <dbReference type="PROSITE-ProRule" id="PRU00339"/>
    </source>
</evidence>
<keyword evidence="2" id="KW-0472">Membrane</keyword>
<feature type="repeat" description="TPR" evidence="4">
    <location>
        <begin position="167"/>
        <end position="200"/>
    </location>
</feature>
<dbReference type="Pfam" id="PF13432">
    <property type="entry name" value="TPR_16"/>
    <property type="match status" value="1"/>
</dbReference>
<dbReference type="NCBIfam" id="TIGR03302">
    <property type="entry name" value="OM_YfiO"/>
    <property type="match status" value="1"/>
</dbReference>
<reference evidence="6 7" key="1">
    <citation type="submission" date="2017-09" db="EMBL/GenBank/DDBJ databases">
        <title>Depth-based differentiation of microbial function through sediment-hosted aquifers and enrichment of novel symbionts in the deep terrestrial subsurface.</title>
        <authorList>
            <person name="Probst A.J."/>
            <person name="Ladd B."/>
            <person name="Jarett J.K."/>
            <person name="Geller-Mcgrath D.E."/>
            <person name="Sieber C.M."/>
            <person name="Emerson J.B."/>
            <person name="Anantharaman K."/>
            <person name="Thomas B.C."/>
            <person name="Malmstrom R."/>
            <person name="Stieglmeier M."/>
            <person name="Klingl A."/>
            <person name="Woyke T."/>
            <person name="Ryan C.M."/>
            <person name="Banfield J.F."/>
        </authorList>
    </citation>
    <scope>NUCLEOTIDE SEQUENCE [LARGE SCALE GENOMIC DNA]</scope>
    <source>
        <strain evidence="6">CG23_combo_of_CG06-09_8_20_14_all_41_10</strain>
    </source>
</reference>
<comment type="caution">
    <text evidence="6">The sequence shown here is derived from an EMBL/GenBank/DDBJ whole genome shotgun (WGS) entry which is preliminary data.</text>
</comment>
<evidence type="ECO:0000256" key="2">
    <source>
        <dbReference type="ARBA" id="ARBA00023136"/>
    </source>
</evidence>
<gene>
    <name evidence="6" type="ORF">COX41_01865</name>
</gene>